<feature type="signal peptide" evidence="1">
    <location>
        <begin position="1"/>
        <end position="24"/>
    </location>
</feature>
<dbReference type="EMBL" id="JAZHXJ010000304">
    <property type="protein sequence ID" value="KAL1865136.1"/>
    <property type="molecule type" value="Genomic_DNA"/>
</dbReference>
<keyword evidence="3" id="KW-1185">Reference proteome</keyword>
<accession>A0ABR3WNQ7</accession>
<reference evidence="2 3" key="1">
    <citation type="journal article" date="2024" name="Commun. Biol.">
        <title>Comparative genomic analysis of thermophilic fungi reveals convergent evolutionary adaptations and gene losses.</title>
        <authorList>
            <person name="Steindorff A.S."/>
            <person name="Aguilar-Pontes M.V."/>
            <person name="Robinson A.J."/>
            <person name="Andreopoulos B."/>
            <person name="LaButti K."/>
            <person name="Kuo A."/>
            <person name="Mondo S."/>
            <person name="Riley R."/>
            <person name="Otillar R."/>
            <person name="Haridas S."/>
            <person name="Lipzen A."/>
            <person name="Grimwood J."/>
            <person name="Schmutz J."/>
            <person name="Clum A."/>
            <person name="Reid I.D."/>
            <person name="Moisan M.C."/>
            <person name="Butler G."/>
            <person name="Nguyen T.T.M."/>
            <person name="Dewar K."/>
            <person name="Conant G."/>
            <person name="Drula E."/>
            <person name="Henrissat B."/>
            <person name="Hansel C."/>
            <person name="Singer S."/>
            <person name="Hutchinson M.I."/>
            <person name="de Vries R.P."/>
            <person name="Natvig D.O."/>
            <person name="Powell A.J."/>
            <person name="Tsang A."/>
            <person name="Grigoriev I.V."/>
        </authorList>
    </citation>
    <scope>NUCLEOTIDE SEQUENCE [LARGE SCALE GENOMIC DNA]</scope>
    <source>
        <strain evidence="2 3">ATCC 24622</strain>
    </source>
</reference>
<sequence length="121" mass="12605">MHFTAATLFVPLSALSLALGAAAAAVPRQDPHIADFRSFGLPGCAQDNQGVWTFTQSQLTGCQTFASFGDADVQSLLVGDISDGCSLKLYTDDACSEDELQAASGSCQSQADGFKSFLLSC</sequence>
<keyword evidence="1" id="KW-0732">Signal</keyword>
<dbReference type="Proteomes" id="UP001586593">
    <property type="component" value="Unassembled WGS sequence"/>
</dbReference>
<evidence type="ECO:0000313" key="2">
    <source>
        <dbReference type="EMBL" id="KAL1865136.1"/>
    </source>
</evidence>
<protein>
    <submittedName>
        <fullName evidence="2">Uncharacterized protein</fullName>
    </submittedName>
</protein>
<organism evidence="2 3">
    <name type="scientific">Phialemonium thermophilum</name>
    <dbReference type="NCBI Taxonomy" id="223376"/>
    <lineage>
        <taxon>Eukaryota</taxon>
        <taxon>Fungi</taxon>
        <taxon>Dikarya</taxon>
        <taxon>Ascomycota</taxon>
        <taxon>Pezizomycotina</taxon>
        <taxon>Sordariomycetes</taxon>
        <taxon>Sordariomycetidae</taxon>
        <taxon>Cephalothecales</taxon>
        <taxon>Cephalothecaceae</taxon>
        <taxon>Phialemonium</taxon>
    </lineage>
</organism>
<feature type="chain" id="PRO_5045202021" evidence="1">
    <location>
        <begin position="25"/>
        <end position="121"/>
    </location>
</feature>
<gene>
    <name evidence="2" type="ORF">VTK73DRAFT_5461</name>
</gene>
<proteinExistence type="predicted"/>
<evidence type="ECO:0000313" key="3">
    <source>
        <dbReference type="Proteomes" id="UP001586593"/>
    </source>
</evidence>
<comment type="caution">
    <text evidence="2">The sequence shown here is derived from an EMBL/GenBank/DDBJ whole genome shotgun (WGS) entry which is preliminary data.</text>
</comment>
<name>A0ABR3WNQ7_9PEZI</name>
<evidence type="ECO:0000256" key="1">
    <source>
        <dbReference type="SAM" id="SignalP"/>
    </source>
</evidence>